<evidence type="ECO:0000259" key="7">
    <source>
        <dbReference type="Pfam" id="PF07005"/>
    </source>
</evidence>
<sequence length="340" mass="34897">MTRVLILAGDLTGALDSAAAFAARGSVVRVGTGPGHLAQALADPSVAVVSVATSTREMDSASAVRVIRAMSEAIQRFDGLLFMKVDSRLKGNIASELADLSELRPGPVLACPAIPRLGRVVIEGAVTGVGVDAPIPIAPKLGKDATIIDAESDADLDAALPANLGGILYLGAAGLAEALARRLVPSPVARPAIALESPLLMAIGSRNPITLEQVAALDLPPVCAPGGRVPTLDKRQVQLIQITQGTVKGHAPEVGSVFARRLALEMRRSMPSTLFVCGGETAAALLHRLDIGLLDHLGEVLSGVPIARCPDSGLTVITKSGGFGDASLLKRLVNIFAKPG</sequence>
<dbReference type="EMBL" id="FZNN01000010">
    <property type="protein sequence ID" value="SNR56928.1"/>
    <property type="molecule type" value="Genomic_DNA"/>
</dbReference>
<dbReference type="GO" id="GO:0005524">
    <property type="term" value="F:ATP binding"/>
    <property type="evidence" value="ECO:0007669"/>
    <property type="project" value="UniProtKB-KW"/>
</dbReference>
<keyword evidence="5" id="KW-0067">ATP-binding</keyword>
<feature type="domain" description="Four-carbon acid sugar kinase nucleotide binding" evidence="8">
    <location>
        <begin position="236"/>
        <end position="329"/>
    </location>
</feature>
<keyword evidence="2" id="KW-0808">Transferase</keyword>
<evidence type="ECO:0000256" key="2">
    <source>
        <dbReference type="ARBA" id="ARBA00022679"/>
    </source>
</evidence>
<keyword evidence="4" id="KW-0418">Kinase</keyword>
<comment type="similarity">
    <text evidence="1">Belongs to the four-carbon acid sugar kinase family.</text>
</comment>
<dbReference type="RefSeq" id="WP_089270921.1">
    <property type="nucleotide sequence ID" value="NZ_FZNN01000010.1"/>
</dbReference>
<dbReference type="OrthoDB" id="9778478at2"/>
<evidence type="ECO:0000259" key="8">
    <source>
        <dbReference type="Pfam" id="PF17042"/>
    </source>
</evidence>
<dbReference type="Gene3D" id="3.40.980.20">
    <property type="entry name" value="Four-carbon acid sugar kinase, nucleotide binding domain"/>
    <property type="match status" value="1"/>
</dbReference>
<dbReference type="Pfam" id="PF17042">
    <property type="entry name" value="NBD_C"/>
    <property type="match status" value="1"/>
</dbReference>
<evidence type="ECO:0000256" key="4">
    <source>
        <dbReference type="ARBA" id="ARBA00022777"/>
    </source>
</evidence>
<dbReference type="AlphaFoldDB" id="A0A238XE91"/>
<protein>
    <submittedName>
        <fullName evidence="9">Uncharacterized conserved protein YgbK, DUF1537 family</fullName>
    </submittedName>
</protein>
<name>A0A238XE91_9RHOB</name>
<proteinExistence type="inferred from homology"/>
<dbReference type="InterPro" id="IPR031475">
    <property type="entry name" value="NBD_C"/>
</dbReference>
<feature type="domain" description="Four-carbon acid sugar kinase N-terminal" evidence="7">
    <location>
        <begin position="5"/>
        <end position="126"/>
    </location>
</feature>
<evidence type="ECO:0000256" key="5">
    <source>
        <dbReference type="ARBA" id="ARBA00022840"/>
    </source>
</evidence>
<dbReference type="Pfam" id="PF07005">
    <property type="entry name" value="SBD_N"/>
    <property type="match status" value="1"/>
</dbReference>
<dbReference type="SUPFAM" id="SSF142764">
    <property type="entry name" value="YgbK-like"/>
    <property type="match status" value="1"/>
</dbReference>
<evidence type="ECO:0000256" key="6">
    <source>
        <dbReference type="ARBA" id="ARBA00023277"/>
    </source>
</evidence>
<dbReference type="InterPro" id="IPR037051">
    <property type="entry name" value="4-carb_acid_sugar_kinase_N_sf"/>
</dbReference>
<evidence type="ECO:0000256" key="1">
    <source>
        <dbReference type="ARBA" id="ARBA00005715"/>
    </source>
</evidence>
<evidence type="ECO:0000256" key="3">
    <source>
        <dbReference type="ARBA" id="ARBA00022741"/>
    </source>
</evidence>
<gene>
    <name evidence="9" type="ORF">SAMN06265370_110145</name>
</gene>
<keyword evidence="6" id="KW-0119">Carbohydrate metabolism</keyword>
<accession>A0A238XE91</accession>
<dbReference type="Proteomes" id="UP000198417">
    <property type="component" value="Unassembled WGS sequence"/>
</dbReference>
<evidence type="ECO:0000313" key="10">
    <source>
        <dbReference type="Proteomes" id="UP000198417"/>
    </source>
</evidence>
<keyword evidence="3" id="KW-0547">Nucleotide-binding</keyword>
<keyword evidence="10" id="KW-1185">Reference proteome</keyword>
<reference evidence="9 10" key="1">
    <citation type="submission" date="2017-06" db="EMBL/GenBank/DDBJ databases">
        <authorList>
            <person name="Kim H.J."/>
            <person name="Triplett B.A."/>
        </authorList>
    </citation>
    <scope>NUCLEOTIDE SEQUENCE [LARGE SCALE GENOMIC DNA]</scope>
    <source>
        <strain evidence="9 10">DSM 29052</strain>
    </source>
</reference>
<dbReference type="GO" id="GO:0016301">
    <property type="term" value="F:kinase activity"/>
    <property type="evidence" value="ECO:0007669"/>
    <property type="project" value="UniProtKB-KW"/>
</dbReference>
<dbReference type="Gene3D" id="3.40.50.10840">
    <property type="entry name" value="Putative sugar-binding, N-terminal domain"/>
    <property type="match status" value="1"/>
</dbReference>
<organism evidence="9 10">
    <name type="scientific">Puniceibacterium sediminis</name>
    <dbReference type="NCBI Taxonomy" id="1608407"/>
    <lineage>
        <taxon>Bacteria</taxon>
        <taxon>Pseudomonadati</taxon>
        <taxon>Pseudomonadota</taxon>
        <taxon>Alphaproteobacteria</taxon>
        <taxon>Rhodobacterales</taxon>
        <taxon>Paracoccaceae</taxon>
        <taxon>Puniceibacterium</taxon>
    </lineage>
</organism>
<dbReference type="InterPro" id="IPR042213">
    <property type="entry name" value="NBD_C_sf"/>
</dbReference>
<evidence type="ECO:0000313" key="9">
    <source>
        <dbReference type="EMBL" id="SNR56928.1"/>
    </source>
</evidence>
<dbReference type="InterPro" id="IPR010737">
    <property type="entry name" value="4-carb_acid_sugar_kinase_N"/>
</dbReference>